<dbReference type="EMBL" id="LOPU01000013">
    <property type="protein sequence ID" value="KTG11159.1"/>
    <property type="molecule type" value="Genomic_DNA"/>
</dbReference>
<evidence type="ECO:0000313" key="3">
    <source>
        <dbReference type="Proteomes" id="UP000054387"/>
    </source>
</evidence>
<dbReference type="AlphaFoldDB" id="A0A0W1RCP1"/>
<name>A0A0W1RCP1_9EURY</name>
<keyword evidence="1" id="KW-1133">Transmembrane helix</keyword>
<comment type="caution">
    <text evidence="2">The sequence shown here is derived from an EMBL/GenBank/DDBJ whole genome shotgun (WGS) entry which is preliminary data.</text>
</comment>
<dbReference type="OrthoDB" id="340775at2157"/>
<feature type="transmembrane region" description="Helical" evidence="1">
    <location>
        <begin position="31"/>
        <end position="52"/>
    </location>
</feature>
<keyword evidence="1" id="KW-0812">Transmembrane</keyword>
<keyword evidence="3" id="KW-1185">Reference proteome</keyword>
<dbReference type="InterPro" id="IPR058341">
    <property type="entry name" value="DUF8028"/>
</dbReference>
<evidence type="ECO:0000313" key="2">
    <source>
        <dbReference type="EMBL" id="KTG11159.1"/>
    </source>
</evidence>
<keyword evidence="1" id="KW-0472">Membrane</keyword>
<protein>
    <submittedName>
        <fullName evidence="2">Uncharacterized protein</fullName>
    </submittedName>
</protein>
<dbReference type="Proteomes" id="UP000054387">
    <property type="component" value="Unassembled WGS sequence"/>
</dbReference>
<evidence type="ECO:0000256" key="1">
    <source>
        <dbReference type="SAM" id="Phobius"/>
    </source>
</evidence>
<proteinExistence type="predicted"/>
<feature type="transmembrane region" description="Helical" evidence="1">
    <location>
        <begin position="61"/>
        <end position="80"/>
    </location>
</feature>
<sequence>MASAPSIADRRITRPADVSLGPKLQTVLSSAIRFVAFWLAVALPFCHLALIVDGLAGNRSLVLVALLGVNVLALVAGHNYRR</sequence>
<gene>
    <name evidence="2" type="ORF">AUR64_05475</name>
</gene>
<reference evidence="2 3" key="1">
    <citation type="submission" date="2015-12" db="EMBL/GenBank/DDBJ databases">
        <title>Haloprofundus marisrubri gen. nov., sp. nov., an extremely halophilic archaeon isolated from the Discovery deep brine-seawater interface in the Red Sea.</title>
        <authorList>
            <person name="Zhang G."/>
            <person name="Stingl U."/>
            <person name="Rashid M."/>
        </authorList>
    </citation>
    <scope>NUCLEOTIDE SEQUENCE [LARGE SCALE GENOMIC DNA]</scope>
    <source>
        <strain evidence="2 3">SB9</strain>
    </source>
</reference>
<accession>A0A0W1RCP1</accession>
<dbReference type="Pfam" id="PF26071">
    <property type="entry name" value="DUF8028"/>
    <property type="match status" value="1"/>
</dbReference>
<organism evidence="2 3">
    <name type="scientific">Haloprofundus marisrubri</name>
    <dbReference type="NCBI Taxonomy" id="1514971"/>
    <lineage>
        <taxon>Archaea</taxon>
        <taxon>Methanobacteriati</taxon>
        <taxon>Methanobacteriota</taxon>
        <taxon>Stenosarchaea group</taxon>
        <taxon>Halobacteria</taxon>
        <taxon>Halobacteriales</taxon>
        <taxon>Haloferacaceae</taxon>
        <taxon>Haloprofundus</taxon>
    </lineage>
</organism>
<dbReference type="RefSeq" id="WP_058580444.1">
    <property type="nucleotide sequence ID" value="NZ_LOPU01000013.1"/>
</dbReference>